<evidence type="ECO:0000313" key="4">
    <source>
        <dbReference type="Proteomes" id="UP000285430"/>
    </source>
</evidence>
<evidence type="ECO:0000313" key="5">
    <source>
        <dbReference type="Proteomes" id="UP000285712"/>
    </source>
</evidence>
<dbReference type="EMBL" id="QUTH01001581">
    <property type="protein sequence ID" value="RHZ30033.1"/>
    <property type="molecule type" value="Genomic_DNA"/>
</dbReference>
<evidence type="ECO:0000256" key="1">
    <source>
        <dbReference type="SAM" id="MobiDB-lite"/>
    </source>
</evidence>
<comment type="caution">
    <text evidence="3">The sequence shown here is derived from an EMBL/GenBank/DDBJ whole genome shotgun (WGS) entry which is preliminary data.</text>
</comment>
<name>A0A3R7CLR8_APHAT</name>
<dbReference type="InterPro" id="IPR016024">
    <property type="entry name" value="ARM-type_fold"/>
</dbReference>
<protein>
    <recommendedName>
        <fullName evidence="6">Armadillo repeat-containing domain-containing protein</fullName>
    </recommendedName>
</protein>
<sequence length="247" mass="26149">MRPIPATAHRLPKAATTFLRQGGVLSQHARALSSVAATKETDVSAPSRRWAAIAAVLVGGAALGAYTVASSDENVRSLHALLSLGKVLSDIHGASDALEMATHNLPDAGANFDERASSILVAIAKEQVFRQAVVDHGGMAVLMDTCMHTTEPKLQERIVQAIAALANTTGADDVLVDIEKSSHLLLQLSPAIVHRQPHDPKPVAISSLDLVQLEAAFTRIREKCSSPDSPLRPVVGQDHSPLTVHCK</sequence>
<reference evidence="4 5" key="1">
    <citation type="submission" date="2018-08" db="EMBL/GenBank/DDBJ databases">
        <title>Aphanomyces genome sequencing and annotation.</title>
        <authorList>
            <person name="Minardi D."/>
            <person name="Oidtmann B."/>
            <person name="Van Der Giezen M."/>
            <person name="Studholme D.J."/>
        </authorList>
    </citation>
    <scope>NUCLEOTIDE SEQUENCE [LARGE SCALE GENOMIC DNA]</scope>
    <source>
        <strain evidence="3 4">Da</strain>
        <strain evidence="2 5">Sv</strain>
    </source>
</reference>
<feature type="region of interest" description="Disordered" evidence="1">
    <location>
        <begin position="225"/>
        <end position="247"/>
    </location>
</feature>
<accession>A0A3R7CLR8</accession>
<dbReference type="Gene3D" id="1.25.10.10">
    <property type="entry name" value="Leucine-rich Repeat Variant"/>
    <property type="match status" value="1"/>
</dbReference>
<gene>
    <name evidence="2" type="ORF">DYB35_000352</name>
    <name evidence="3" type="ORF">DYB37_000469</name>
</gene>
<proteinExistence type="predicted"/>
<organism evidence="3 4">
    <name type="scientific">Aphanomyces astaci</name>
    <name type="common">Crayfish plague agent</name>
    <dbReference type="NCBI Taxonomy" id="112090"/>
    <lineage>
        <taxon>Eukaryota</taxon>
        <taxon>Sar</taxon>
        <taxon>Stramenopiles</taxon>
        <taxon>Oomycota</taxon>
        <taxon>Saprolegniomycetes</taxon>
        <taxon>Saprolegniales</taxon>
        <taxon>Verrucalvaceae</taxon>
        <taxon>Aphanomyces</taxon>
    </lineage>
</organism>
<dbReference type="AlphaFoldDB" id="A0A3R7CLR8"/>
<dbReference type="SUPFAM" id="SSF48371">
    <property type="entry name" value="ARM repeat"/>
    <property type="match status" value="1"/>
</dbReference>
<dbReference type="VEuPathDB" id="FungiDB:H257_06580"/>
<evidence type="ECO:0000313" key="3">
    <source>
        <dbReference type="EMBL" id="RHZ30033.1"/>
    </source>
</evidence>
<dbReference type="EMBL" id="QUTG01003228">
    <property type="protein sequence ID" value="RHY92544.1"/>
    <property type="molecule type" value="Genomic_DNA"/>
</dbReference>
<evidence type="ECO:0000313" key="2">
    <source>
        <dbReference type="EMBL" id="RHY92544.1"/>
    </source>
</evidence>
<dbReference type="Proteomes" id="UP000285430">
    <property type="component" value="Unassembled WGS sequence"/>
</dbReference>
<dbReference type="InterPro" id="IPR011989">
    <property type="entry name" value="ARM-like"/>
</dbReference>
<evidence type="ECO:0008006" key="6">
    <source>
        <dbReference type="Google" id="ProtNLM"/>
    </source>
</evidence>
<dbReference type="Proteomes" id="UP000285712">
    <property type="component" value="Unassembled WGS sequence"/>
</dbReference>